<feature type="region of interest" description="Disordered" evidence="3">
    <location>
        <begin position="1567"/>
        <end position="1657"/>
    </location>
</feature>
<dbReference type="InterPro" id="IPR000904">
    <property type="entry name" value="Sec7_dom"/>
</dbReference>
<dbReference type="SUPFAM" id="SSF50729">
    <property type="entry name" value="PH domain-like"/>
    <property type="match status" value="1"/>
</dbReference>
<dbReference type="InterPro" id="IPR001849">
    <property type="entry name" value="PH_domain"/>
</dbReference>
<dbReference type="InterPro" id="IPR013078">
    <property type="entry name" value="His_Pase_superF_clade-1"/>
</dbReference>
<dbReference type="Gene3D" id="3.40.50.300">
    <property type="entry name" value="P-loop containing nucleotide triphosphate hydrolases"/>
    <property type="match status" value="1"/>
</dbReference>
<protein>
    <recommendedName>
        <fullName evidence="8">SEC7 domain-containing protein</fullName>
    </recommendedName>
</protein>
<dbReference type="GO" id="GO:0005085">
    <property type="term" value="F:guanyl-nucleotide exchange factor activity"/>
    <property type="evidence" value="ECO:0007669"/>
    <property type="project" value="InterPro"/>
</dbReference>
<feature type="compositionally biased region" description="Basic and acidic residues" evidence="3">
    <location>
        <begin position="2302"/>
        <end position="2311"/>
    </location>
</feature>
<feature type="compositionally biased region" description="Polar residues" evidence="3">
    <location>
        <begin position="1677"/>
        <end position="1701"/>
    </location>
</feature>
<gene>
    <name evidence="6" type="ORF">CspeluHIS016_0502120</name>
</gene>
<evidence type="ECO:0000256" key="3">
    <source>
        <dbReference type="SAM" id="MobiDB-lite"/>
    </source>
</evidence>
<dbReference type="Pfam" id="PF01591">
    <property type="entry name" value="6PF2K"/>
    <property type="match status" value="1"/>
</dbReference>
<feature type="compositionally biased region" description="Low complexity" evidence="3">
    <location>
        <begin position="715"/>
        <end position="725"/>
    </location>
</feature>
<feature type="compositionally biased region" description="Polar residues" evidence="3">
    <location>
        <begin position="527"/>
        <end position="539"/>
    </location>
</feature>
<dbReference type="SUPFAM" id="SSF53254">
    <property type="entry name" value="Phosphoglycerate mutase-like"/>
    <property type="match status" value="1"/>
</dbReference>
<proteinExistence type="predicted"/>
<dbReference type="FunFam" id="3.40.50.1240:FF:000036">
    <property type="entry name" value="6-phosphofructo-2-kinase/fructose-2, 6-bisphosphatase"/>
    <property type="match status" value="1"/>
</dbReference>
<dbReference type="GO" id="GO:0003873">
    <property type="term" value="F:6-phosphofructo-2-kinase activity"/>
    <property type="evidence" value="ECO:0007669"/>
    <property type="project" value="InterPro"/>
</dbReference>
<feature type="region of interest" description="Disordered" evidence="3">
    <location>
        <begin position="632"/>
        <end position="682"/>
    </location>
</feature>
<feature type="compositionally biased region" description="Polar residues" evidence="3">
    <location>
        <begin position="251"/>
        <end position="262"/>
    </location>
</feature>
<dbReference type="GO" id="GO:0032012">
    <property type="term" value="P:regulation of ARF protein signal transduction"/>
    <property type="evidence" value="ECO:0007669"/>
    <property type="project" value="InterPro"/>
</dbReference>
<dbReference type="SUPFAM" id="SSF52540">
    <property type="entry name" value="P-loop containing nucleoside triphosphate hydrolases"/>
    <property type="match status" value="1"/>
</dbReference>
<dbReference type="PANTHER" id="PTHR10606">
    <property type="entry name" value="6-PHOSPHOFRUCTO-2-KINASE/FRUCTOSE-2,6-BISPHOSPHATASE"/>
    <property type="match status" value="1"/>
</dbReference>
<feature type="region of interest" description="Disordered" evidence="3">
    <location>
        <begin position="1674"/>
        <end position="1716"/>
    </location>
</feature>
<dbReference type="Pfam" id="PF01369">
    <property type="entry name" value="Sec7"/>
    <property type="match status" value="1"/>
</dbReference>
<dbReference type="Proteomes" id="UP001222932">
    <property type="component" value="Unassembled WGS sequence"/>
</dbReference>
<dbReference type="InterPro" id="IPR023394">
    <property type="entry name" value="Sec7_C_sf"/>
</dbReference>
<evidence type="ECO:0000256" key="1">
    <source>
        <dbReference type="ARBA" id="ARBA00022741"/>
    </source>
</evidence>
<feature type="compositionally biased region" description="Polar residues" evidence="3">
    <location>
        <begin position="353"/>
        <end position="363"/>
    </location>
</feature>
<reference evidence="6" key="1">
    <citation type="journal article" date="2023" name="BMC Genomics">
        <title>Chromosome-level genome assemblies of Cutaneotrichosporon spp. (Trichosporonales, Basidiomycota) reveal imbalanced evolution between nucleotide sequences and chromosome synteny.</title>
        <authorList>
            <person name="Kobayashi Y."/>
            <person name="Kayamori A."/>
            <person name="Aoki K."/>
            <person name="Shiwa Y."/>
            <person name="Matsutani M."/>
            <person name="Fujita N."/>
            <person name="Sugita T."/>
            <person name="Iwasaki W."/>
            <person name="Tanaka N."/>
            <person name="Takashima M."/>
        </authorList>
    </citation>
    <scope>NUCLEOTIDE SEQUENCE</scope>
    <source>
        <strain evidence="6">HIS016</strain>
    </source>
</reference>
<feature type="compositionally biased region" description="Polar residues" evidence="3">
    <location>
        <begin position="632"/>
        <end position="641"/>
    </location>
</feature>
<feature type="region of interest" description="Disordered" evidence="3">
    <location>
        <begin position="473"/>
        <end position="619"/>
    </location>
</feature>
<dbReference type="SUPFAM" id="SSF48425">
    <property type="entry name" value="Sec7 domain"/>
    <property type="match status" value="1"/>
</dbReference>
<keyword evidence="2" id="KW-0067">ATP-binding</keyword>
<dbReference type="GO" id="GO:0004331">
    <property type="term" value="F:fructose-2,6-bisphosphate 2-phosphatase activity"/>
    <property type="evidence" value="ECO:0007669"/>
    <property type="project" value="TreeGrafter"/>
</dbReference>
<dbReference type="PROSITE" id="PS50190">
    <property type="entry name" value="SEC7"/>
    <property type="match status" value="1"/>
</dbReference>
<feature type="region of interest" description="Disordered" evidence="3">
    <location>
        <begin position="708"/>
        <end position="755"/>
    </location>
</feature>
<feature type="compositionally biased region" description="Basic and acidic residues" evidence="3">
    <location>
        <begin position="1702"/>
        <end position="1715"/>
    </location>
</feature>
<dbReference type="Pfam" id="PF00300">
    <property type="entry name" value="His_Phos_1"/>
    <property type="match status" value="1"/>
</dbReference>
<evidence type="ECO:0000256" key="2">
    <source>
        <dbReference type="ARBA" id="ARBA00022840"/>
    </source>
</evidence>
<feature type="compositionally biased region" description="Low complexity" evidence="3">
    <location>
        <begin position="666"/>
        <end position="675"/>
    </location>
</feature>
<dbReference type="SMART" id="SM00222">
    <property type="entry name" value="Sec7"/>
    <property type="match status" value="1"/>
</dbReference>
<name>A0AAD3TX91_9TREE</name>
<reference evidence="6" key="2">
    <citation type="submission" date="2023-06" db="EMBL/GenBank/DDBJ databases">
        <authorList>
            <person name="Kobayashi Y."/>
            <person name="Kayamori A."/>
            <person name="Aoki K."/>
            <person name="Shiwa Y."/>
            <person name="Fujita N."/>
            <person name="Sugita T."/>
            <person name="Iwasaki W."/>
            <person name="Tanaka N."/>
            <person name="Takashima M."/>
        </authorList>
    </citation>
    <scope>NUCLEOTIDE SEQUENCE</scope>
    <source>
        <strain evidence="6">HIS016</strain>
    </source>
</reference>
<organism evidence="6 7">
    <name type="scientific">Cutaneotrichosporon spelunceum</name>
    <dbReference type="NCBI Taxonomy" id="1672016"/>
    <lineage>
        <taxon>Eukaryota</taxon>
        <taxon>Fungi</taxon>
        <taxon>Dikarya</taxon>
        <taxon>Basidiomycota</taxon>
        <taxon>Agaricomycotina</taxon>
        <taxon>Tremellomycetes</taxon>
        <taxon>Trichosporonales</taxon>
        <taxon>Trichosporonaceae</taxon>
        <taxon>Cutaneotrichosporon</taxon>
    </lineage>
</organism>
<dbReference type="SMART" id="SM00855">
    <property type="entry name" value="PGAM"/>
    <property type="match status" value="1"/>
</dbReference>
<dbReference type="GO" id="GO:0006003">
    <property type="term" value="P:fructose 2,6-bisphosphate metabolic process"/>
    <property type="evidence" value="ECO:0007669"/>
    <property type="project" value="InterPro"/>
</dbReference>
<evidence type="ECO:0000259" key="4">
    <source>
        <dbReference type="PROSITE" id="PS50003"/>
    </source>
</evidence>
<dbReference type="CDD" id="cd07067">
    <property type="entry name" value="HP_PGM_like"/>
    <property type="match status" value="1"/>
</dbReference>
<dbReference type="PANTHER" id="PTHR10606:SF39">
    <property type="entry name" value="6-PHOSPHOFRUCTO-2-KINASE_FRUCTOSE-2,6-BISPHOSPHATASE YLR345W-RELATED"/>
    <property type="match status" value="1"/>
</dbReference>
<comment type="caution">
    <text evidence="6">The sequence shown here is derived from an EMBL/GenBank/DDBJ whole genome shotgun (WGS) entry which is preliminary data.</text>
</comment>
<feature type="region of interest" description="Disordered" evidence="3">
    <location>
        <begin position="2261"/>
        <end position="2317"/>
    </location>
</feature>
<dbReference type="PRINTS" id="PR00991">
    <property type="entry name" value="6PFRUCTKNASE"/>
</dbReference>
<dbReference type="InterPro" id="IPR011993">
    <property type="entry name" value="PH-like_dom_sf"/>
</dbReference>
<feature type="compositionally biased region" description="Acidic residues" evidence="3">
    <location>
        <begin position="1590"/>
        <end position="1605"/>
    </location>
</feature>
<feature type="region of interest" description="Disordered" evidence="3">
    <location>
        <begin position="236"/>
        <end position="318"/>
    </location>
</feature>
<accession>A0AAD3TX91</accession>
<dbReference type="Pfam" id="PF00169">
    <property type="entry name" value="PH"/>
    <property type="match status" value="1"/>
</dbReference>
<dbReference type="FunFam" id="3.40.50.300:FF:001280">
    <property type="entry name" value="Related to 6-phosphofructo-2-kinase"/>
    <property type="match status" value="1"/>
</dbReference>
<evidence type="ECO:0000313" key="7">
    <source>
        <dbReference type="Proteomes" id="UP001222932"/>
    </source>
</evidence>
<dbReference type="InterPro" id="IPR029033">
    <property type="entry name" value="His_PPase_superfam"/>
</dbReference>
<feature type="region of interest" description="Disordered" evidence="3">
    <location>
        <begin position="405"/>
        <end position="439"/>
    </location>
</feature>
<dbReference type="EMBL" id="BTCM01000005">
    <property type="protein sequence ID" value="GMK58180.1"/>
    <property type="molecule type" value="Genomic_DNA"/>
</dbReference>
<evidence type="ECO:0000259" key="5">
    <source>
        <dbReference type="PROSITE" id="PS50190"/>
    </source>
</evidence>
<dbReference type="InterPro" id="IPR013079">
    <property type="entry name" value="6Phosfructo_kin"/>
</dbReference>
<feature type="compositionally biased region" description="Low complexity" evidence="3">
    <location>
        <begin position="875"/>
        <end position="888"/>
    </location>
</feature>
<feature type="region of interest" description="Disordered" evidence="3">
    <location>
        <begin position="330"/>
        <end position="382"/>
    </location>
</feature>
<dbReference type="GO" id="GO:0005829">
    <property type="term" value="C:cytosol"/>
    <property type="evidence" value="ECO:0007669"/>
    <property type="project" value="TreeGrafter"/>
</dbReference>
<dbReference type="SMART" id="SM00233">
    <property type="entry name" value="PH"/>
    <property type="match status" value="1"/>
</dbReference>
<dbReference type="Gene3D" id="2.30.29.30">
    <property type="entry name" value="Pleckstrin-homology domain (PH domain)/Phosphotyrosine-binding domain (PTB)"/>
    <property type="match status" value="1"/>
</dbReference>
<feature type="compositionally biased region" description="Pro residues" evidence="3">
    <location>
        <begin position="841"/>
        <end position="856"/>
    </location>
</feature>
<sequence>MPSAPEHPTTPHDAGRVEELEATPVRPGTSAGDAFSHRCSSPFEEEADLDREGTVRRKSKSKPKPLVDDEEQDEQAPVRMKDMATLAILSRNDTLKPKPLASHVIKRTVSDNSSSGNALPASTTDPALDQQTLILSPSRVPHRSSSVGARNIPTQERFVASPFDASPVEKPLPVPPHVGPSSNAGPHCAVSFPSATTPTPPTDIVVTPSSPIDEFQSLFGLGSSSPALALMLDGAELPESSTERPLASAPVSRTPSASTRTPRATGAERSRPESPTPMRPDLGLGLPEAVAAKRASTPGGIQHNRRAQAVSSPLPERSASPLVKVTFSATETAKQSTETDRKLIKNRPRSLSAIFSRSPNESAPPTDVDEAGPSGGVLGWFGMQRSKTIKRRRSESKLRMRRSGFFSSDLDTAPNESSTDDQPVSKTRMRGRFGPNASTTMLVNRSVPDMARPPLSPGPSLSSLPVIDQQEFWPARSWTGKPEAETVSSETTTNTSQSDLKREPPGHIPVSVTNRDIVARRLLDAGSQRSSMGSPSPLNSLPELGPPPTIAEHGGEAAPPPVIPRTGGRGRSFSDAARRIQSEDSPMASPPLSLRSPSDLDLPRRPRPGMSAGSNSPNLTVMGMVRSVFSKNRQRSNSALRYSSADERDTATTSEFGSRELPRAESSASSLGASPALPPVRIRPEDVPQVSNLALQVGEDDRHVVLNDALDRSPRSSYAASQSSRRTTHSTRRSHTADPHTSLGVHSGLRVGRARAQTTSSAISWHGTFNSTAASLGHNGIHGFAHRGSHDASLAPPSAYGGSSTYLPAPSTPTFPVASTPPRQGSIRRLSTGLFKSNPNSPKPPLGQLFPLPPRGPGAGSSGTASTSQEDSLSRSESPLPLSRSTTPVQRMYTEDIDTSIRDNDTPENWLARLHTLDRRELAGILASNADEFHTTALTLYMSRFDFTHIALDVALRRLLMHMSLPKETQQIDRVIEAFATRYDLCEPGLFGTKDNAYVLAFSMMMLHTDAFNRHNKNKMTKPDYVRNTRLDGVPPPVLEAFFDNITFTPFVFIEDDNEAALAAAGGQLPSSNGLPRSGKIDVYDLIVGGQLGSLRVDVERYIPADSPFSCMGTRPFLDVDRLQNKFANAQPLEFVKSRPRRKSGVPLAGMGGVAMTPTPKEEVTTLKITKVGLISRKDDSPTTKRAAGRKWRSWSVVLTGSQLLFFKDPIWALTLVEQIRNAGKGDTPPVPRITSFQPDEVLSVKETVAIFDRDHTSTPFTFRFVMPENRHYLMQFNDEYEMNEWLALINYASTFRTAAIRMRAVGLNSGEAVKAGSVAAEEHLRDVESGTPLVSPEPSQVRSIVFEDPNAQSETLVTPRPRLRRVGSMRSSPNPIVDISGANDVVVNDGEQMEAVIGSVKADLAAGRAGAAPMLPLPSELAAQSTAKTKRFEAIATRVDALKSDAAQIEQRLTTNLRVARNLAILTPFQKSTRDRIEVALPDLANQIRSDRIELSKLHLWITMLLKDQDRDQRDWARVRHLALQAAARSLCAPSTEKPDRRATIAAPIAIPKLSLPARDESASMWGENAGSFASGDASPGELPVTNPMDDDENEHEPELEQELEVPTKALARPPARTLTRAPVPQFPLAAQKTDVSSGHPSPTSPTSDSDDYKLAPEYMGSSESLRGELERQFALSENSRPLSSATDVRSLPQVLTSNRKNSEDGSDQPEHWRNTRAATKVSLAHLPRSSIGELSRRFIKINDNEVVHVGIMAAPLYVTQSGRLFHAGLIVIVTVGLPARGKTHISRALERYLRWLGVKTRVYSLGDYRRKMLGGTKNLPNDYYKTDGPKSPETIALREKVKHGLEQQIWDFFTVQGGQVVIYDANNGSEAARKEVLETFSTKGVHVIFLESLCDNDDIITANIRSVKLSSPDYAGWDADRAVADYWKRIRDQEDSYDTVTAEEGPYIKIMNVGERIEINRIEGYLQTRCCFFLMNIHTRPRTIFFARSGQSLIEHSFKADSDLSPGGWEYAERLKAAVAARRKALREERRARGESTHENPLVVWTSTRRRAHHTAWPFVHAGYKVVQKQIMGEINPGVWDGLSAAEAQELYPDEWERFLGDPYAHRAPRAESYHDLSVRLEPVIFELERCQDDLLIIGHASVIRCLLAYLVGLPPSEVPAIEIARGDLVEVTPASYGVVSRAFHFWSGEGHHDEAGRNLYENFAEATSGVAGSISSFAGEVEDIESEAEAEAAMDREKKADNVRARLLEHFSTKTDGWMSAPGGRGIVTPAEPAEESSSAAHSEHQGATDEPTVESDDKELSSVRERAMSILKI</sequence>
<feature type="compositionally biased region" description="Low complexity" evidence="3">
    <location>
        <begin position="2273"/>
        <end position="2284"/>
    </location>
</feature>
<dbReference type="Gene3D" id="1.10.1000.11">
    <property type="entry name" value="Arf Nucleotide-binding Site Opener,domain 2"/>
    <property type="match status" value="1"/>
</dbReference>
<feature type="compositionally biased region" description="Polar residues" evidence="3">
    <location>
        <begin position="405"/>
        <end position="425"/>
    </location>
</feature>
<feature type="domain" description="PH" evidence="4">
    <location>
        <begin position="1168"/>
        <end position="1295"/>
    </location>
</feature>
<dbReference type="GO" id="GO:0006000">
    <property type="term" value="P:fructose metabolic process"/>
    <property type="evidence" value="ECO:0007669"/>
    <property type="project" value="InterPro"/>
</dbReference>
<dbReference type="InterPro" id="IPR027417">
    <property type="entry name" value="P-loop_NTPase"/>
</dbReference>
<evidence type="ECO:0008006" key="8">
    <source>
        <dbReference type="Google" id="ProtNLM"/>
    </source>
</evidence>
<dbReference type="CDD" id="cd00171">
    <property type="entry name" value="Sec7"/>
    <property type="match status" value="1"/>
</dbReference>
<feature type="compositionally biased region" description="Basic and acidic residues" evidence="3">
    <location>
        <begin position="9"/>
        <end position="19"/>
    </location>
</feature>
<dbReference type="GO" id="GO:0005524">
    <property type="term" value="F:ATP binding"/>
    <property type="evidence" value="ECO:0007669"/>
    <property type="project" value="UniProtKB-KW"/>
</dbReference>
<feature type="compositionally biased region" description="Low complexity" evidence="3">
    <location>
        <begin position="485"/>
        <end position="496"/>
    </location>
</feature>
<dbReference type="InterPro" id="IPR035999">
    <property type="entry name" value="Sec7_dom_sf"/>
</dbReference>
<feature type="domain" description="SEC7" evidence="5">
    <location>
        <begin position="882"/>
        <end position="1049"/>
    </location>
</feature>
<keyword evidence="7" id="KW-1185">Reference proteome</keyword>
<dbReference type="PROSITE" id="PS50003">
    <property type="entry name" value="PH_DOMAIN"/>
    <property type="match status" value="1"/>
</dbReference>
<dbReference type="Gene3D" id="3.40.50.1240">
    <property type="entry name" value="Phosphoglycerate mutase-like"/>
    <property type="match status" value="1"/>
</dbReference>
<feature type="region of interest" description="Disordered" evidence="3">
    <location>
        <begin position="804"/>
        <end position="889"/>
    </location>
</feature>
<dbReference type="InterPro" id="IPR003094">
    <property type="entry name" value="6Pfruct_kin"/>
</dbReference>
<evidence type="ECO:0000313" key="6">
    <source>
        <dbReference type="EMBL" id="GMK58180.1"/>
    </source>
</evidence>
<feature type="compositionally biased region" description="Low complexity" evidence="3">
    <location>
        <begin position="590"/>
        <end position="600"/>
    </location>
</feature>
<keyword evidence="1" id="KW-0547">Nucleotide-binding</keyword>
<feature type="region of interest" description="Disordered" evidence="3">
    <location>
        <begin position="1"/>
        <end position="79"/>
    </location>
</feature>